<evidence type="ECO:0000313" key="1">
    <source>
        <dbReference type="EMBL" id="BCB75058.1"/>
    </source>
</evidence>
<dbReference type="Proteomes" id="UP000502508">
    <property type="component" value="Chromosome"/>
</dbReference>
<dbReference type="AlphaFoldDB" id="A0A6F8XMP1"/>
<keyword evidence="2" id="KW-1185">Reference proteome</keyword>
<proteinExistence type="predicted"/>
<evidence type="ECO:0000313" key="2">
    <source>
        <dbReference type="Proteomes" id="UP000502508"/>
    </source>
</evidence>
<protein>
    <submittedName>
        <fullName evidence="1">Uncharacterized protein</fullName>
    </submittedName>
</protein>
<dbReference type="RefSeq" id="WP_173034628.1">
    <property type="nucleotide sequence ID" value="NZ_AP022870.1"/>
</dbReference>
<sequence length="126" mass="13705">MTISIRTRRDVVDLDPDRFLAAARRAVRDRDPGLTEAEVADAVTDVYDAIHALLDRDGNLAADAMDGEAIGAGGRPPGVRVTDRLDGLSPAGWLQHVVLNERPLQDYGCFPPDDPFAVPDIQDRSE</sequence>
<gene>
    <name evidence="1" type="ORF">Pflav_014680</name>
</gene>
<name>A0A6F8XMP1_9ACTN</name>
<dbReference type="EMBL" id="AP022870">
    <property type="protein sequence ID" value="BCB75058.1"/>
    <property type="molecule type" value="Genomic_DNA"/>
</dbReference>
<reference evidence="1 2" key="1">
    <citation type="submission" date="2020-03" db="EMBL/GenBank/DDBJ databases">
        <title>Whole genome shotgun sequence of Phytohabitans flavus NBRC 107702.</title>
        <authorList>
            <person name="Komaki H."/>
            <person name="Tamura T."/>
        </authorList>
    </citation>
    <scope>NUCLEOTIDE SEQUENCE [LARGE SCALE GENOMIC DNA]</scope>
    <source>
        <strain evidence="1 2">NBRC 107702</strain>
    </source>
</reference>
<accession>A0A6F8XMP1</accession>
<reference evidence="1 2" key="2">
    <citation type="submission" date="2020-03" db="EMBL/GenBank/DDBJ databases">
        <authorList>
            <person name="Ichikawa N."/>
            <person name="Kimura A."/>
            <person name="Kitahashi Y."/>
            <person name="Uohara A."/>
        </authorList>
    </citation>
    <scope>NUCLEOTIDE SEQUENCE [LARGE SCALE GENOMIC DNA]</scope>
    <source>
        <strain evidence="1 2">NBRC 107702</strain>
    </source>
</reference>
<dbReference type="KEGG" id="pfla:Pflav_014680"/>
<organism evidence="1 2">
    <name type="scientific">Phytohabitans flavus</name>
    <dbReference type="NCBI Taxonomy" id="1076124"/>
    <lineage>
        <taxon>Bacteria</taxon>
        <taxon>Bacillati</taxon>
        <taxon>Actinomycetota</taxon>
        <taxon>Actinomycetes</taxon>
        <taxon>Micromonosporales</taxon>
        <taxon>Micromonosporaceae</taxon>
    </lineage>
</organism>